<protein>
    <submittedName>
        <fullName evidence="1">Uncharacterized protein</fullName>
    </submittedName>
</protein>
<accession>A0AAD6RJV7</accession>
<gene>
    <name evidence="1" type="ORF">NC653_000967</name>
</gene>
<dbReference type="EMBL" id="JAQIZT010000001">
    <property type="protein sequence ID" value="KAJ7010380.1"/>
    <property type="molecule type" value="Genomic_DNA"/>
</dbReference>
<comment type="caution">
    <text evidence="1">The sequence shown here is derived from an EMBL/GenBank/DDBJ whole genome shotgun (WGS) entry which is preliminary data.</text>
</comment>
<proteinExistence type="predicted"/>
<name>A0AAD6RJV7_9ROSI</name>
<reference evidence="1 2" key="1">
    <citation type="journal article" date="2023" name="Mol. Ecol. Resour.">
        <title>Chromosome-level genome assembly of a triploid poplar Populus alba 'Berolinensis'.</title>
        <authorList>
            <person name="Chen S."/>
            <person name="Yu Y."/>
            <person name="Wang X."/>
            <person name="Wang S."/>
            <person name="Zhang T."/>
            <person name="Zhou Y."/>
            <person name="He R."/>
            <person name="Meng N."/>
            <person name="Wang Y."/>
            <person name="Liu W."/>
            <person name="Liu Z."/>
            <person name="Liu J."/>
            <person name="Guo Q."/>
            <person name="Huang H."/>
            <person name="Sederoff R.R."/>
            <person name="Wang G."/>
            <person name="Qu G."/>
            <person name="Chen S."/>
        </authorList>
    </citation>
    <scope>NUCLEOTIDE SEQUENCE [LARGE SCALE GENOMIC DNA]</scope>
    <source>
        <strain evidence="1">SC-2020</strain>
    </source>
</reference>
<sequence>MGWIAHGRPEPSTVRPVSGTAHVVHEPGQCLASYSNMEPGGRTRAQISRNKMVHTTRLGKALVTSLAG</sequence>
<keyword evidence="2" id="KW-1185">Reference proteome</keyword>
<evidence type="ECO:0000313" key="2">
    <source>
        <dbReference type="Proteomes" id="UP001164929"/>
    </source>
</evidence>
<dbReference type="Proteomes" id="UP001164929">
    <property type="component" value="Chromosome 1"/>
</dbReference>
<evidence type="ECO:0000313" key="1">
    <source>
        <dbReference type="EMBL" id="KAJ7010380.1"/>
    </source>
</evidence>
<organism evidence="1 2">
    <name type="scientific">Populus alba x Populus x berolinensis</name>
    <dbReference type="NCBI Taxonomy" id="444605"/>
    <lineage>
        <taxon>Eukaryota</taxon>
        <taxon>Viridiplantae</taxon>
        <taxon>Streptophyta</taxon>
        <taxon>Embryophyta</taxon>
        <taxon>Tracheophyta</taxon>
        <taxon>Spermatophyta</taxon>
        <taxon>Magnoliopsida</taxon>
        <taxon>eudicotyledons</taxon>
        <taxon>Gunneridae</taxon>
        <taxon>Pentapetalae</taxon>
        <taxon>rosids</taxon>
        <taxon>fabids</taxon>
        <taxon>Malpighiales</taxon>
        <taxon>Salicaceae</taxon>
        <taxon>Saliceae</taxon>
        <taxon>Populus</taxon>
    </lineage>
</organism>
<dbReference type="AlphaFoldDB" id="A0AAD6RJV7"/>